<accession>E9DVK8</accession>
<gene>
    <name evidence="3" type="ORF">MAC_01656</name>
</gene>
<dbReference type="EMBL" id="GL698476">
    <property type="protein sequence ID" value="EFY92385.1"/>
    <property type="molecule type" value="Genomic_DNA"/>
</dbReference>
<dbReference type="OMA" id="THIIGQY"/>
<feature type="transmembrane region" description="Helical" evidence="2">
    <location>
        <begin position="319"/>
        <end position="341"/>
    </location>
</feature>
<dbReference type="eggNOG" id="ENOG502SEYQ">
    <property type="taxonomic scope" value="Eukaryota"/>
</dbReference>
<dbReference type="HOGENOM" id="CLU_456401_0_0_1"/>
<dbReference type="Proteomes" id="UP000002499">
    <property type="component" value="Unassembled WGS sequence"/>
</dbReference>
<feature type="compositionally biased region" description="Basic and acidic residues" evidence="1">
    <location>
        <begin position="523"/>
        <end position="534"/>
    </location>
</feature>
<feature type="region of interest" description="Disordered" evidence="1">
    <location>
        <begin position="523"/>
        <end position="542"/>
    </location>
</feature>
<evidence type="ECO:0000256" key="2">
    <source>
        <dbReference type="SAM" id="Phobius"/>
    </source>
</evidence>
<protein>
    <submittedName>
        <fullName evidence="3">Uncharacterized protein</fullName>
    </submittedName>
</protein>
<dbReference type="GeneID" id="19245967"/>
<proteinExistence type="predicted"/>
<feature type="compositionally biased region" description="Polar residues" evidence="1">
    <location>
        <begin position="158"/>
        <end position="169"/>
    </location>
</feature>
<keyword evidence="2" id="KW-0812">Transmembrane</keyword>
<dbReference type="KEGG" id="maw:19245967"/>
<dbReference type="OrthoDB" id="5411141at2759"/>
<dbReference type="InParanoid" id="E9DVK8"/>
<feature type="compositionally biased region" description="Low complexity" evidence="1">
    <location>
        <begin position="270"/>
        <end position="289"/>
    </location>
</feature>
<feature type="compositionally biased region" description="Polar residues" evidence="1">
    <location>
        <begin position="556"/>
        <end position="570"/>
    </location>
</feature>
<keyword evidence="4" id="KW-1185">Reference proteome</keyword>
<sequence>MVSVAEKDGLASQDNTPPTKLPMDFPSWTRAEESDGKDRDARLSILHRRSRKWNNNGERKREHGVAHAADPGQRPSRLDSRGLFKDIAQPVVSGIFDALSPHDGPESSDDEKHNKSKGTKQPAPIQTQPPPELPAPKSPESPKSPKSPKSPTLPAYPTPSSLPVYSTASPLPPPPPPVSNPGNPKPTEAVVNPIQPPPGYTLSDSSYGPSMRLSTLTPSAPTTRPTTTTKVPPLLLTPIVTLPVPVPALSSGARKGVNLPPTSDAVLTFSTSMSPMSPMSPTSPTSSSSVYPTPNSDSAKGYYHDHDHDKGNIHPKVEMALVALGSIGSSIIVAFIGWLVWRCHKRRRANGSSRAWKPHFPQNMPTDKPKLLVTNTLARIPILKNRMADRRRRWTNLDQADLGPFSEKAYVAQSLATQQPPLSGVAVQTDFVRTSIHADVPQNGATLHVPKVSISSTEPQAGSTLRSGAQLPNTRLSDISSLSSGFGDGQFMIDTLSSGTNYANNTASETTVKAPLPVARRESVGALSQRRDTVYTEASEDTPARFRSVNSWVRQQTGRVTRATQRNQASDAPPVPALPPEQDFDLMMPDGEEPRRADSVTGHGVAR</sequence>
<reference evidence="3 4" key="1">
    <citation type="journal article" date="2011" name="PLoS Genet.">
        <title>Genome sequencing and comparative transcriptomics of the model entomopathogenic fungi Metarhizium anisopliae and M. acridum.</title>
        <authorList>
            <person name="Gao Q."/>
            <person name="Jin K."/>
            <person name="Ying S.H."/>
            <person name="Zhang Y."/>
            <person name="Xiao G."/>
            <person name="Shang Y."/>
            <person name="Duan Z."/>
            <person name="Hu X."/>
            <person name="Xie X.Q."/>
            <person name="Zhou G."/>
            <person name="Peng G."/>
            <person name="Luo Z."/>
            <person name="Huang W."/>
            <person name="Wang B."/>
            <person name="Fang W."/>
            <person name="Wang S."/>
            <person name="Zhong Y."/>
            <person name="Ma L.J."/>
            <person name="St Leger R.J."/>
            <person name="Zhao G.P."/>
            <person name="Pei Y."/>
            <person name="Feng M.G."/>
            <person name="Xia Y."/>
            <person name="Wang C."/>
        </authorList>
    </citation>
    <scope>NUCLEOTIDE SEQUENCE [LARGE SCALE GENOMIC DNA]</scope>
    <source>
        <strain evidence="3 4">CQMa 102</strain>
    </source>
</reference>
<evidence type="ECO:0000313" key="4">
    <source>
        <dbReference type="Proteomes" id="UP000002499"/>
    </source>
</evidence>
<feature type="compositionally biased region" description="Basic and acidic residues" evidence="1">
    <location>
        <begin position="30"/>
        <end position="42"/>
    </location>
</feature>
<feature type="compositionally biased region" description="Low complexity" evidence="1">
    <location>
        <begin position="212"/>
        <end position="231"/>
    </location>
</feature>
<organism evidence="4">
    <name type="scientific">Metarhizium acridum (strain CQMa 102)</name>
    <dbReference type="NCBI Taxonomy" id="655827"/>
    <lineage>
        <taxon>Eukaryota</taxon>
        <taxon>Fungi</taxon>
        <taxon>Dikarya</taxon>
        <taxon>Ascomycota</taxon>
        <taxon>Pezizomycotina</taxon>
        <taxon>Sordariomycetes</taxon>
        <taxon>Hypocreomycetidae</taxon>
        <taxon>Hypocreales</taxon>
        <taxon>Clavicipitaceae</taxon>
        <taxon>Metarhizium</taxon>
    </lineage>
</organism>
<feature type="compositionally biased region" description="Pro residues" evidence="1">
    <location>
        <begin position="127"/>
        <end position="139"/>
    </location>
</feature>
<feature type="region of interest" description="Disordered" evidence="1">
    <location>
        <begin position="556"/>
        <end position="607"/>
    </location>
</feature>
<dbReference type="AlphaFoldDB" id="E9DVK8"/>
<dbReference type="RefSeq" id="XP_007807996.1">
    <property type="nucleotide sequence ID" value="XM_007809805.1"/>
</dbReference>
<evidence type="ECO:0000256" key="1">
    <source>
        <dbReference type="SAM" id="MobiDB-lite"/>
    </source>
</evidence>
<feature type="region of interest" description="Disordered" evidence="1">
    <location>
        <begin position="1"/>
        <end position="231"/>
    </location>
</feature>
<feature type="region of interest" description="Disordered" evidence="1">
    <location>
        <begin position="270"/>
        <end position="309"/>
    </location>
</feature>
<name>E9DVK8_METAQ</name>
<keyword evidence="2" id="KW-1133">Transmembrane helix</keyword>
<keyword evidence="2" id="KW-0472">Membrane</keyword>
<evidence type="ECO:0000313" key="3">
    <source>
        <dbReference type="EMBL" id="EFY92385.1"/>
    </source>
</evidence>
<feature type="compositionally biased region" description="Pro residues" evidence="1">
    <location>
        <begin position="170"/>
        <end position="179"/>
    </location>
</feature>